<dbReference type="OrthoDB" id="21225at2759"/>
<dbReference type="SUPFAM" id="SSF55781">
    <property type="entry name" value="GAF domain-like"/>
    <property type="match status" value="1"/>
</dbReference>
<dbReference type="PANTHER" id="PTHR43102">
    <property type="entry name" value="SLR1143 PROTEIN"/>
    <property type="match status" value="1"/>
</dbReference>
<comment type="caution">
    <text evidence="2">The sequence shown here is derived from an EMBL/GenBank/DDBJ whole genome shotgun (WGS) entry which is preliminary data.</text>
</comment>
<dbReference type="InterPro" id="IPR029016">
    <property type="entry name" value="GAF-like_dom_sf"/>
</dbReference>
<organism evidence="2 3">
    <name type="scientific">Albugo candida</name>
    <dbReference type="NCBI Taxonomy" id="65357"/>
    <lineage>
        <taxon>Eukaryota</taxon>
        <taxon>Sar</taxon>
        <taxon>Stramenopiles</taxon>
        <taxon>Oomycota</taxon>
        <taxon>Peronosporomycetes</taxon>
        <taxon>Albuginales</taxon>
        <taxon>Albuginaceae</taxon>
        <taxon>Albugo</taxon>
    </lineage>
</organism>
<keyword evidence="3" id="KW-1185">Reference proteome</keyword>
<evidence type="ECO:0000313" key="2">
    <source>
        <dbReference type="EMBL" id="CCI47302.1"/>
    </source>
</evidence>
<evidence type="ECO:0000259" key="1">
    <source>
        <dbReference type="PROSITE" id="PS51379"/>
    </source>
</evidence>
<evidence type="ECO:0000313" key="3">
    <source>
        <dbReference type="Proteomes" id="UP000053237"/>
    </source>
</evidence>
<gene>
    <name evidence="2" type="ORF">BN9_083090</name>
</gene>
<dbReference type="AlphaFoldDB" id="A0A024GLT6"/>
<dbReference type="InterPro" id="IPR017896">
    <property type="entry name" value="4Fe4S_Fe-S-bd"/>
</dbReference>
<dbReference type="EMBL" id="CAIX01000164">
    <property type="protein sequence ID" value="CCI47302.1"/>
    <property type="molecule type" value="Genomic_DNA"/>
</dbReference>
<reference evidence="2 3" key="1">
    <citation type="submission" date="2012-05" db="EMBL/GenBank/DDBJ databases">
        <title>Recombination and specialization in a pathogen metapopulation.</title>
        <authorList>
            <person name="Gardiner A."/>
            <person name="Kemen E."/>
            <person name="Schultz-Larsen T."/>
            <person name="MacLean D."/>
            <person name="Van Oosterhout C."/>
            <person name="Jones J.D.G."/>
        </authorList>
    </citation>
    <scope>NUCLEOTIDE SEQUENCE [LARGE SCALE GENOMIC DNA]</scope>
    <source>
        <strain evidence="2 3">Ac Nc2</strain>
    </source>
</reference>
<dbReference type="InParanoid" id="A0A024GLT6"/>
<name>A0A024GLT6_9STRA</name>
<protein>
    <recommendedName>
        <fullName evidence="1">4Fe-4S ferredoxin-type domain-containing protein</fullName>
    </recommendedName>
</protein>
<dbReference type="PANTHER" id="PTHR43102:SF2">
    <property type="entry name" value="GAF DOMAIN-CONTAINING PROTEIN"/>
    <property type="match status" value="1"/>
</dbReference>
<sequence length="653" mass="73985">MRSTFSNGIYFDAGDRSKLYLSNDILSHESTEAHVKFNKVRSQGLYPPLWRKKIDEKHASVQLMETAGTALTGNVWLKLREYCVAAVFSLDCHINEVYPVLIQDDEFLYESVMRSLFTKKFKCGQILHAFENVNDASKSNVKKATFTNALGKEFELFFTDSCIDRDLVQCATKGKNETKSSFTRVVCSIPREFHEGIAKSSILGGAKQILVGYHVEATQADRTNIFFYGSCSVDLEGENPELSLANGDVRQQVGNMARPVQLLACWGRSCNEIYGVIKRRRLGYQHYISINSRMYHSLKGKVHCAVCSKVLNRFVRFDVFCQLCGCQTCSMCSSDVQVEFGPGKIRNNRVCVGCRTCVNQCTFDDPQLRLLGTSPISDIAIDMYDRPNALNRTQNGEPTSKLEDSRLIEYLFSLDTVRQTHALERFGVVLPQGNSQATQSQATALEKLFREHLSCPLHLSMMGCEFANDRGLRNYALNFSDGHQIPEIPTCRNEAARLDTINRLQLLDKNTLSDTRWQLEIVCHMAAKILQCKTAFISIVDEGLQHAIADYEMPLKLLRRRESICAHALTCEKPWIVRDALQDIRYSKFYYVSRTGFRFYASFPVEAPIYQEGVLAGLVVMDKEPKAVITVQQYARMITLSKILTELLAMILQ</sequence>
<dbReference type="Proteomes" id="UP000053237">
    <property type="component" value="Unassembled WGS sequence"/>
</dbReference>
<proteinExistence type="predicted"/>
<dbReference type="Gene3D" id="3.30.450.40">
    <property type="match status" value="1"/>
</dbReference>
<accession>A0A024GLT6</accession>
<feature type="domain" description="4Fe-4S ferredoxin-type" evidence="1">
    <location>
        <begin position="341"/>
        <end position="371"/>
    </location>
</feature>
<dbReference type="PROSITE" id="PS51379">
    <property type="entry name" value="4FE4S_FER_2"/>
    <property type="match status" value="1"/>
</dbReference>